<dbReference type="GO" id="GO:0004553">
    <property type="term" value="F:hydrolase activity, hydrolyzing O-glycosyl compounds"/>
    <property type="evidence" value="ECO:0007669"/>
    <property type="project" value="TreeGrafter"/>
</dbReference>
<accession>A0A1X0QRE9</accession>
<name>A0A1X0QRE9_RHIZD</name>
<dbReference type="OrthoDB" id="408373at2759"/>
<evidence type="ECO:0008006" key="3">
    <source>
        <dbReference type="Google" id="ProtNLM"/>
    </source>
</evidence>
<dbReference type="PANTHER" id="PTHR16138">
    <property type="entry name" value="MYCOPHENOLIC ACID ACYL-GLUCURONIDE ESTERASE, MITOCHONDRIAL"/>
    <property type="match status" value="1"/>
</dbReference>
<dbReference type="InterPro" id="IPR029058">
    <property type="entry name" value="AB_hydrolase_fold"/>
</dbReference>
<dbReference type="PANTHER" id="PTHR16138:SF7">
    <property type="entry name" value="PALMITOYL-PROTEIN THIOESTERASE ABHD10, MITOCHONDRIAL"/>
    <property type="match status" value="1"/>
</dbReference>
<organism evidence="2">
    <name type="scientific">Rhizopus microsporus var. microsporus</name>
    <dbReference type="NCBI Taxonomy" id="86635"/>
    <lineage>
        <taxon>Eukaryota</taxon>
        <taxon>Fungi</taxon>
        <taxon>Fungi incertae sedis</taxon>
        <taxon>Mucoromycota</taxon>
        <taxon>Mucoromycotina</taxon>
        <taxon>Mucoromycetes</taxon>
        <taxon>Mucorales</taxon>
        <taxon>Mucorineae</taxon>
        <taxon>Rhizopodaceae</taxon>
        <taxon>Rhizopus</taxon>
    </lineage>
</organism>
<dbReference type="Gene3D" id="3.40.50.1820">
    <property type="entry name" value="alpha/beta hydrolase"/>
    <property type="match status" value="1"/>
</dbReference>
<dbReference type="Proteomes" id="UP000242414">
    <property type="component" value="Unassembled WGS sequence"/>
</dbReference>
<dbReference type="AlphaFoldDB" id="A0A1X0QRE9"/>
<evidence type="ECO:0000256" key="1">
    <source>
        <dbReference type="ARBA" id="ARBA00022801"/>
    </source>
</evidence>
<reference evidence="2" key="1">
    <citation type="journal article" date="2016" name="Proc. Natl. Acad. Sci. U.S.A.">
        <title>Lipid metabolic changes in an early divergent fungus govern the establishment of a mutualistic symbiosis with endobacteria.</title>
        <authorList>
            <person name="Lastovetsky O.A."/>
            <person name="Gaspar M.L."/>
            <person name="Mondo S.J."/>
            <person name="LaButti K.M."/>
            <person name="Sandor L."/>
            <person name="Grigoriev I.V."/>
            <person name="Henry S.A."/>
            <person name="Pawlowska T.E."/>
        </authorList>
    </citation>
    <scope>NUCLEOTIDE SEQUENCE [LARGE SCALE GENOMIC DNA]</scope>
    <source>
        <strain evidence="2">ATCC 52814</strain>
    </source>
</reference>
<gene>
    <name evidence="2" type="ORF">BCV72DRAFT_318591</name>
</gene>
<proteinExistence type="predicted"/>
<protein>
    <recommendedName>
        <fullName evidence="3">Alpha/beta-hydrolase</fullName>
    </recommendedName>
</protein>
<dbReference type="SUPFAM" id="SSF53474">
    <property type="entry name" value="alpha/beta-Hydrolases"/>
    <property type="match status" value="1"/>
</dbReference>
<dbReference type="InterPro" id="IPR052382">
    <property type="entry name" value="ABHD10_acyl-thioesterase"/>
</dbReference>
<sequence>MLRDIVKQCAERGTVYAFKPPTRPTLPTICFIPGFKSDFVTSKKSLTVYDYAVNSGLGFLSWNHADGSVYDWYQDSVSFIQTHTKGLSYLVGASCGLWISLLVAKQMPVQGILGIGGSVNFTERWLMNELSEGQRDMNYIWRRPSPYDPKGYYDIPVSFLLESKRALITDYSDIQCERIIMIHGVHDRDAPLECAKQISNRLGKRALLYQVDQGDHRLSSEKDLCFLREKLHELVSNE</sequence>
<keyword evidence="1" id="KW-0378">Hydrolase</keyword>
<dbReference type="VEuPathDB" id="FungiDB:BCV72DRAFT_318591"/>
<dbReference type="EMBL" id="KV922056">
    <property type="protein sequence ID" value="ORE02352.1"/>
    <property type="molecule type" value="Genomic_DNA"/>
</dbReference>
<evidence type="ECO:0000313" key="2">
    <source>
        <dbReference type="EMBL" id="ORE02352.1"/>
    </source>
</evidence>